<dbReference type="Pfam" id="PF04542">
    <property type="entry name" value="Sigma70_r2"/>
    <property type="match status" value="1"/>
</dbReference>
<accession>A0ABN0XCT9</accession>
<dbReference type="InterPro" id="IPR014284">
    <property type="entry name" value="RNA_pol_sigma-70_dom"/>
</dbReference>
<dbReference type="RefSeq" id="WP_343754722.1">
    <property type="nucleotide sequence ID" value="NZ_BAAACW010000068.1"/>
</dbReference>
<sequence length="207" mass="24395">MLIVSNSDKNNNKKVYKDISDPITDALVLKIQSGETDLYPLLMDRCKSLLTRSTYRCFIKGYDREDLYQEASLVLILSVKRFVLNKGMSFNQYVSLCLDNHFNRLMRMNNTIKRKSDRESLSLDSIIEETGYHLIGKSDNIDPSSVPIMKETLEEFFTDLSPFERKVYEYQYLGYSYDQIAEMIPCDREQAMSARHRCTDKFKRHFW</sequence>
<dbReference type="Gene3D" id="1.10.1740.10">
    <property type="match status" value="1"/>
</dbReference>
<dbReference type="InterPro" id="IPR013325">
    <property type="entry name" value="RNA_pol_sigma_r2"/>
</dbReference>
<feature type="domain" description="RNA polymerase sigma-70 region 2" evidence="1">
    <location>
        <begin position="42"/>
        <end position="107"/>
    </location>
</feature>
<dbReference type="SUPFAM" id="SSF88946">
    <property type="entry name" value="Sigma2 domain of RNA polymerase sigma factors"/>
    <property type="match status" value="1"/>
</dbReference>
<reference evidence="2 3" key="1">
    <citation type="journal article" date="2019" name="Int. J. Syst. Evol. Microbiol.">
        <title>The Global Catalogue of Microorganisms (GCM) 10K type strain sequencing project: providing services to taxonomists for standard genome sequencing and annotation.</title>
        <authorList>
            <consortium name="The Broad Institute Genomics Platform"/>
            <consortium name="The Broad Institute Genome Sequencing Center for Infectious Disease"/>
            <person name="Wu L."/>
            <person name="Ma J."/>
        </authorList>
    </citation>
    <scope>NUCLEOTIDE SEQUENCE [LARGE SCALE GENOMIC DNA]</scope>
    <source>
        <strain evidence="2 3">JCM 12662</strain>
    </source>
</reference>
<comment type="caution">
    <text evidence="2">The sequence shown here is derived from an EMBL/GenBank/DDBJ whole genome shotgun (WGS) entry which is preliminary data.</text>
</comment>
<dbReference type="InterPro" id="IPR013324">
    <property type="entry name" value="RNA_pol_sigma_r3/r4-like"/>
</dbReference>
<evidence type="ECO:0000259" key="1">
    <source>
        <dbReference type="Pfam" id="PF04542"/>
    </source>
</evidence>
<evidence type="ECO:0000313" key="3">
    <source>
        <dbReference type="Proteomes" id="UP001501166"/>
    </source>
</evidence>
<protein>
    <recommendedName>
        <fullName evidence="1">RNA polymerase sigma-70 region 2 domain-containing protein</fullName>
    </recommendedName>
</protein>
<dbReference type="InterPro" id="IPR007627">
    <property type="entry name" value="RNA_pol_sigma70_r2"/>
</dbReference>
<dbReference type="SUPFAM" id="SSF88659">
    <property type="entry name" value="Sigma3 and sigma4 domains of RNA polymerase sigma factors"/>
    <property type="match status" value="1"/>
</dbReference>
<organism evidence="2 3">
    <name type="scientific">Alkalibacterium iburiense</name>
    <dbReference type="NCBI Taxonomy" id="290589"/>
    <lineage>
        <taxon>Bacteria</taxon>
        <taxon>Bacillati</taxon>
        <taxon>Bacillota</taxon>
        <taxon>Bacilli</taxon>
        <taxon>Lactobacillales</taxon>
        <taxon>Carnobacteriaceae</taxon>
        <taxon>Alkalibacterium</taxon>
    </lineage>
</organism>
<proteinExistence type="predicted"/>
<name>A0ABN0XCT9_9LACT</name>
<gene>
    <name evidence="2" type="ORF">GCM10008932_11940</name>
</gene>
<dbReference type="Proteomes" id="UP001501166">
    <property type="component" value="Unassembled WGS sequence"/>
</dbReference>
<keyword evidence="3" id="KW-1185">Reference proteome</keyword>
<dbReference type="EMBL" id="BAAACW010000068">
    <property type="protein sequence ID" value="GAA0360887.1"/>
    <property type="molecule type" value="Genomic_DNA"/>
</dbReference>
<evidence type="ECO:0000313" key="2">
    <source>
        <dbReference type="EMBL" id="GAA0360887.1"/>
    </source>
</evidence>
<dbReference type="NCBIfam" id="TIGR02937">
    <property type="entry name" value="sigma70-ECF"/>
    <property type="match status" value="1"/>
</dbReference>